<evidence type="ECO:0000256" key="1">
    <source>
        <dbReference type="ARBA" id="ARBA00009919"/>
    </source>
</evidence>
<dbReference type="PANTHER" id="PTHR10953">
    <property type="entry name" value="UBIQUITIN-ACTIVATING ENZYME E1"/>
    <property type="match status" value="1"/>
</dbReference>
<protein>
    <recommendedName>
        <fullName evidence="9">Molybdopterin-synthase adenylyltransferase</fullName>
        <ecNumber evidence="8">2.7.7.80</ecNumber>
    </recommendedName>
    <alternativeName>
        <fullName evidence="12">MoaD protein adenylase</fullName>
    </alternativeName>
    <alternativeName>
        <fullName evidence="10">Molybdopterin-converting factor subunit 1 adenylase</fullName>
    </alternativeName>
    <alternativeName>
        <fullName evidence="11">Sulfur carrier protein MoaD adenylyltransferase</fullName>
    </alternativeName>
</protein>
<dbReference type="AlphaFoldDB" id="A0A4Q1CLS7"/>
<evidence type="ECO:0000259" key="13">
    <source>
        <dbReference type="PROSITE" id="PS50206"/>
    </source>
</evidence>
<evidence type="ECO:0000256" key="9">
    <source>
        <dbReference type="ARBA" id="ARBA00073635"/>
    </source>
</evidence>
<evidence type="ECO:0000313" key="14">
    <source>
        <dbReference type="EMBL" id="RXK61714.1"/>
    </source>
</evidence>
<dbReference type="InterPro" id="IPR045886">
    <property type="entry name" value="ThiF/MoeB/HesA"/>
</dbReference>
<dbReference type="GO" id="GO:0008146">
    <property type="term" value="F:sulfotransferase activity"/>
    <property type="evidence" value="ECO:0007669"/>
    <property type="project" value="TreeGrafter"/>
</dbReference>
<dbReference type="Gene3D" id="3.40.250.10">
    <property type="entry name" value="Rhodanese-like domain"/>
    <property type="match status" value="1"/>
</dbReference>
<dbReference type="Proteomes" id="UP000290204">
    <property type="component" value="Unassembled WGS sequence"/>
</dbReference>
<dbReference type="Pfam" id="PF00581">
    <property type="entry name" value="Rhodanese"/>
    <property type="match status" value="1"/>
</dbReference>
<evidence type="ECO:0000256" key="5">
    <source>
        <dbReference type="ARBA" id="ARBA00052218"/>
    </source>
</evidence>
<evidence type="ECO:0000256" key="2">
    <source>
        <dbReference type="ARBA" id="ARBA00022679"/>
    </source>
</evidence>
<dbReference type="Pfam" id="PF00899">
    <property type="entry name" value="ThiF"/>
    <property type="match status" value="1"/>
</dbReference>
<comment type="similarity">
    <text evidence="1">Belongs to the HesA/MoeB/ThiF family.</text>
</comment>
<keyword evidence="3" id="KW-0547">Nucleotide-binding</keyword>
<name>A0A4Q1CLS7_9BACT</name>
<dbReference type="GO" id="GO:0008641">
    <property type="term" value="F:ubiquitin-like modifier activating enzyme activity"/>
    <property type="evidence" value="ECO:0007669"/>
    <property type="project" value="InterPro"/>
</dbReference>
<dbReference type="FunFam" id="3.40.50.720:FF:000033">
    <property type="entry name" value="Adenylyltransferase and sulfurtransferase MOCS3"/>
    <property type="match status" value="1"/>
</dbReference>
<dbReference type="InterPro" id="IPR001763">
    <property type="entry name" value="Rhodanese-like_dom"/>
</dbReference>
<dbReference type="GO" id="GO:0005524">
    <property type="term" value="F:ATP binding"/>
    <property type="evidence" value="ECO:0007669"/>
    <property type="project" value="UniProtKB-KW"/>
</dbReference>
<dbReference type="EMBL" id="SDHW01000001">
    <property type="protein sequence ID" value="RXK61714.1"/>
    <property type="molecule type" value="Genomic_DNA"/>
</dbReference>
<dbReference type="InterPro" id="IPR000594">
    <property type="entry name" value="ThiF_NAD_FAD-bd"/>
</dbReference>
<dbReference type="CDD" id="cd00757">
    <property type="entry name" value="ThiF_MoeB_HesA_family"/>
    <property type="match status" value="1"/>
</dbReference>
<feature type="domain" description="Rhodanese" evidence="13">
    <location>
        <begin position="286"/>
        <end position="371"/>
    </location>
</feature>
<evidence type="ECO:0000256" key="6">
    <source>
        <dbReference type="ARBA" id="ARBA00055169"/>
    </source>
</evidence>
<dbReference type="RefSeq" id="WP_129129086.1">
    <property type="nucleotide sequence ID" value="NZ_SDHW01000001.1"/>
</dbReference>
<proteinExistence type="inferred from homology"/>
<keyword evidence="15" id="KW-1185">Reference proteome</keyword>
<evidence type="ECO:0000313" key="15">
    <source>
        <dbReference type="Proteomes" id="UP000290204"/>
    </source>
</evidence>
<evidence type="ECO:0000256" key="7">
    <source>
        <dbReference type="ARBA" id="ARBA00063809"/>
    </source>
</evidence>
<accession>A0A4Q1CLS7</accession>
<dbReference type="CDD" id="cd00158">
    <property type="entry name" value="RHOD"/>
    <property type="match status" value="1"/>
</dbReference>
<dbReference type="GO" id="GO:0004792">
    <property type="term" value="F:thiosulfate-cyanide sulfurtransferase activity"/>
    <property type="evidence" value="ECO:0007669"/>
    <property type="project" value="TreeGrafter"/>
</dbReference>
<sequence length="373" mass="41214">MNNDRLYERYQRQLILQGFGAEAQQKLLAANVLVIGAGGLGCPVLQYLVAAGVDEVGIVDDDVVSLSNLHRQVLYNVQMIGRPKVECAVEVLQQLNPQTRFAVYKERLTNKNAATILSRFDVIVDGSDNFATRYLVNDACVLLNKPLVYGAISQYEGQVAVFNVQQNNERSVNYRDLFPHPPKDGEVLNCAEAGVLGVLPGIIGSMMANETIKLITSTGVLLANKLFTYNTLNNQTYELELSKQAETASLIPPTIETLQQTDYKWLCSTTIVVNEIDATAFNQLIAEGTAAIVDVREKDEQPVVTEFSHMQIPLNSLQQHTAWLTEDTIVVFCLSGKRSAQAAKQLAEVFGASKKIYSLKGGIQQWMQQQQTV</sequence>
<dbReference type="PANTHER" id="PTHR10953:SF102">
    <property type="entry name" value="ADENYLYLTRANSFERASE AND SULFURTRANSFERASE MOCS3"/>
    <property type="match status" value="1"/>
</dbReference>
<dbReference type="OrthoDB" id="9804286at2"/>
<keyword evidence="4" id="KW-0067">ATP-binding</keyword>
<evidence type="ECO:0000256" key="12">
    <source>
        <dbReference type="ARBA" id="ARBA00078531"/>
    </source>
</evidence>
<dbReference type="InterPro" id="IPR036873">
    <property type="entry name" value="Rhodanese-like_dom_sf"/>
</dbReference>
<gene>
    <name evidence="14" type="ORF">ESA94_01480</name>
</gene>
<evidence type="ECO:0000256" key="3">
    <source>
        <dbReference type="ARBA" id="ARBA00022741"/>
    </source>
</evidence>
<comment type="caution">
    <text evidence="14">The sequence shown here is derived from an EMBL/GenBank/DDBJ whole genome shotgun (WGS) entry which is preliminary data.</text>
</comment>
<organism evidence="14 15">
    <name type="scientific">Lacibacter luteus</name>
    <dbReference type="NCBI Taxonomy" id="2508719"/>
    <lineage>
        <taxon>Bacteria</taxon>
        <taxon>Pseudomonadati</taxon>
        <taxon>Bacteroidota</taxon>
        <taxon>Chitinophagia</taxon>
        <taxon>Chitinophagales</taxon>
        <taxon>Chitinophagaceae</taxon>
        <taxon>Lacibacter</taxon>
    </lineage>
</organism>
<dbReference type="PROSITE" id="PS50206">
    <property type="entry name" value="RHODANESE_3"/>
    <property type="match status" value="1"/>
</dbReference>
<evidence type="ECO:0000256" key="10">
    <source>
        <dbReference type="ARBA" id="ARBA00075110"/>
    </source>
</evidence>
<dbReference type="GO" id="GO:0005829">
    <property type="term" value="C:cytosol"/>
    <property type="evidence" value="ECO:0007669"/>
    <property type="project" value="TreeGrafter"/>
</dbReference>
<dbReference type="EC" id="2.7.7.80" evidence="8"/>
<keyword evidence="2" id="KW-0808">Transferase</keyword>
<evidence type="ECO:0000256" key="8">
    <source>
        <dbReference type="ARBA" id="ARBA00066884"/>
    </source>
</evidence>
<comment type="catalytic activity">
    <reaction evidence="5">
        <text>[molybdopterin-synthase sulfur-carrier protein]-C-terminal Gly-Gly + ATP + H(+) = [molybdopterin-synthase sulfur-carrier protein]-C-terminal Gly-Gly-AMP + diphosphate</text>
        <dbReference type="Rhea" id="RHEA:43616"/>
        <dbReference type="Rhea" id="RHEA-COMP:12159"/>
        <dbReference type="Rhea" id="RHEA-COMP:12202"/>
        <dbReference type="ChEBI" id="CHEBI:15378"/>
        <dbReference type="ChEBI" id="CHEBI:30616"/>
        <dbReference type="ChEBI" id="CHEBI:33019"/>
        <dbReference type="ChEBI" id="CHEBI:90618"/>
        <dbReference type="ChEBI" id="CHEBI:90778"/>
        <dbReference type="EC" id="2.7.7.80"/>
    </reaction>
</comment>
<dbReference type="InterPro" id="IPR035985">
    <property type="entry name" value="Ubiquitin-activating_enz"/>
</dbReference>
<evidence type="ECO:0000256" key="11">
    <source>
        <dbReference type="ARBA" id="ARBA00075328"/>
    </source>
</evidence>
<dbReference type="Gene3D" id="3.40.50.720">
    <property type="entry name" value="NAD(P)-binding Rossmann-like Domain"/>
    <property type="match status" value="1"/>
</dbReference>
<comment type="function">
    <text evidence="6">Catalyzes the adenylation by ATP of the carboxyl group of the C-terminal glycine of sulfur carrier protein MoaD.</text>
</comment>
<reference evidence="14 15" key="1">
    <citation type="submission" date="2019-01" db="EMBL/GenBank/DDBJ databases">
        <title>Lacibacter sp. strain TTM-7.</title>
        <authorList>
            <person name="Chen W.-M."/>
        </authorList>
    </citation>
    <scope>NUCLEOTIDE SEQUENCE [LARGE SCALE GENOMIC DNA]</scope>
    <source>
        <strain evidence="14 15">TTM-7</strain>
    </source>
</reference>
<comment type="subunit">
    <text evidence="7">Homodimer. Forms a stable heterotetrameric complex of 2 MoeB and 2 MoaD during adenylation of MoaD.</text>
</comment>
<dbReference type="SUPFAM" id="SSF69572">
    <property type="entry name" value="Activating enzymes of the ubiquitin-like proteins"/>
    <property type="match status" value="1"/>
</dbReference>
<dbReference type="GO" id="GO:0061605">
    <property type="term" value="F:molybdopterin-synthase adenylyltransferase activity"/>
    <property type="evidence" value="ECO:0007669"/>
    <property type="project" value="UniProtKB-EC"/>
</dbReference>
<evidence type="ECO:0000256" key="4">
    <source>
        <dbReference type="ARBA" id="ARBA00022840"/>
    </source>
</evidence>